<gene>
    <name evidence="9" type="ORF">SDC9_105501</name>
</gene>
<dbReference type="GO" id="GO:0033179">
    <property type="term" value="C:proton-transporting V-type ATPase, V0 domain"/>
    <property type="evidence" value="ECO:0007669"/>
    <property type="project" value="InterPro"/>
</dbReference>
<feature type="transmembrane region" description="Helical" evidence="8">
    <location>
        <begin position="216"/>
        <end position="237"/>
    </location>
</feature>
<evidence type="ECO:0000313" key="9">
    <source>
        <dbReference type="EMBL" id="MPM58668.1"/>
    </source>
</evidence>
<proteinExistence type="inferred from homology"/>
<feature type="transmembrane region" description="Helical" evidence="8">
    <location>
        <begin position="388"/>
        <end position="409"/>
    </location>
</feature>
<keyword evidence="6" id="KW-0406">Ion transport</keyword>
<evidence type="ECO:0000256" key="2">
    <source>
        <dbReference type="ARBA" id="ARBA00009904"/>
    </source>
</evidence>
<dbReference type="GO" id="GO:0007035">
    <property type="term" value="P:vacuolar acidification"/>
    <property type="evidence" value="ECO:0007669"/>
    <property type="project" value="TreeGrafter"/>
</dbReference>
<protein>
    <recommendedName>
        <fullName evidence="10">V-type ATP synthase subunit I</fullName>
    </recommendedName>
</protein>
<keyword evidence="7 8" id="KW-0472">Membrane</keyword>
<feature type="transmembrane region" description="Helical" evidence="8">
    <location>
        <begin position="326"/>
        <end position="344"/>
    </location>
</feature>
<comment type="subcellular location">
    <subcellularLocation>
        <location evidence="1">Membrane</location>
        <topology evidence="1">Multi-pass membrane protein</topology>
    </subcellularLocation>
</comment>
<feature type="transmembrane region" description="Helical" evidence="8">
    <location>
        <begin position="415"/>
        <end position="438"/>
    </location>
</feature>
<evidence type="ECO:0000256" key="6">
    <source>
        <dbReference type="ARBA" id="ARBA00023065"/>
    </source>
</evidence>
<evidence type="ECO:0000256" key="7">
    <source>
        <dbReference type="ARBA" id="ARBA00023136"/>
    </source>
</evidence>
<dbReference type="EMBL" id="VSSQ01016892">
    <property type="protein sequence ID" value="MPM58668.1"/>
    <property type="molecule type" value="Genomic_DNA"/>
</dbReference>
<feature type="transmembrane region" description="Helical" evidence="8">
    <location>
        <begin position="298"/>
        <end position="320"/>
    </location>
</feature>
<dbReference type="AlphaFoldDB" id="A0A645B0V6"/>
<name>A0A645B0V6_9ZZZZ</name>
<evidence type="ECO:0000256" key="4">
    <source>
        <dbReference type="ARBA" id="ARBA00022692"/>
    </source>
</evidence>
<dbReference type="PANTHER" id="PTHR11629:SF63">
    <property type="entry name" value="V-TYPE PROTON ATPASE SUBUNIT A"/>
    <property type="match status" value="1"/>
</dbReference>
<evidence type="ECO:0000256" key="1">
    <source>
        <dbReference type="ARBA" id="ARBA00004141"/>
    </source>
</evidence>
<dbReference type="GO" id="GO:0051117">
    <property type="term" value="F:ATPase binding"/>
    <property type="evidence" value="ECO:0007669"/>
    <property type="project" value="TreeGrafter"/>
</dbReference>
<comment type="similarity">
    <text evidence="2">Belongs to the V-ATPase 116 kDa subunit family.</text>
</comment>
<keyword evidence="3" id="KW-0813">Transport</keyword>
<evidence type="ECO:0008006" key="10">
    <source>
        <dbReference type="Google" id="ProtNLM"/>
    </source>
</evidence>
<dbReference type="Pfam" id="PF01496">
    <property type="entry name" value="V_ATPase_I"/>
    <property type="match status" value="2"/>
</dbReference>
<keyword evidence="4 8" id="KW-0812">Transmembrane</keyword>
<dbReference type="PANTHER" id="PTHR11629">
    <property type="entry name" value="VACUOLAR PROTON ATPASES"/>
    <property type="match status" value="1"/>
</dbReference>
<evidence type="ECO:0000256" key="8">
    <source>
        <dbReference type="SAM" id="Phobius"/>
    </source>
</evidence>
<comment type="caution">
    <text evidence="9">The sequence shown here is derived from an EMBL/GenBank/DDBJ whole genome shotgun (WGS) entry which is preliminary data.</text>
</comment>
<evidence type="ECO:0000256" key="5">
    <source>
        <dbReference type="ARBA" id="ARBA00022989"/>
    </source>
</evidence>
<dbReference type="InterPro" id="IPR002490">
    <property type="entry name" value="V-ATPase_116kDa_su"/>
</dbReference>
<organism evidence="9">
    <name type="scientific">bioreactor metagenome</name>
    <dbReference type="NCBI Taxonomy" id="1076179"/>
    <lineage>
        <taxon>unclassified sequences</taxon>
        <taxon>metagenomes</taxon>
        <taxon>ecological metagenomes</taxon>
    </lineage>
</organism>
<evidence type="ECO:0000256" key="3">
    <source>
        <dbReference type="ARBA" id="ARBA00022448"/>
    </source>
</evidence>
<sequence length="479" mass="53631">MDKTHYWGVYFAPNDDENMINQIFAELHFEKFDILGVNGMPKEMIQQLKEKITEDEKEIEKTGTELAQFWKDVEDEVNGIYSALSDLSTAFEIKYFSVVKNGYFFLVGWITAVSQKKITKSVEEIGGIMLDISLPEEDTTNEPPIKLKNFKIARPFEFFVDMYGLPGYGDVDVTTFVAITYTLIFGMMFGDVGQGFVLTIVGLLMWMFKRMDLGKALIPCGISSMCFGFVFGSVFGYEEMLNPLYEAVGLGEKPIEVMDSINKILLLAIGIGVLLMVMSMLLNIYACLKRKKFGEAIFSQNGVVGILFYLSCVSLAVAFMAKKQYIPNRVAVIILIVGAALLFVKEILIGIIDKHSDWKPESVGDFIAQNFFELLEYILSYASNTISYLRVGAFVLVHAGMMMVVFSLAGDSKNIFVIILGNILVIALEGLLTGIQVLRLEFYEMFSRFYGGDGKPFNAVTIKGNRNLKFKTINVNGGN</sequence>
<dbReference type="GO" id="GO:0016471">
    <property type="term" value="C:vacuolar proton-transporting V-type ATPase complex"/>
    <property type="evidence" value="ECO:0007669"/>
    <property type="project" value="TreeGrafter"/>
</dbReference>
<dbReference type="GO" id="GO:0046961">
    <property type="term" value="F:proton-transporting ATPase activity, rotational mechanism"/>
    <property type="evidence" value="ECO:0007669"/>
    <property type="project" value="InterPro"/>
</dbReference>
<feature type="transmembrane region" description="Helical" evidence="8">
    <location>
        <begin position="181"/>
        <end position="204"/>
    </location>
</feature>
<keyword evidence="5 8" id="KW-1133">Transmembrane helix</keyword>
<feature type="transmembrane region" description="Helical" evidence="8">
    <location>
        <begin position="264"/>
        <end position="286"/>
    </location>
</feature>
<accession>A0A645B0V6</accession>
<reference evidence="9" key="1">
    <citation type="submission" date="2019-08" db="EMBL/GenBank/DDBJ databases">
        <authorList>
            <person name="Kucharzyk K."/>
            <person name="Murdoch R.W."/>
            <person name="Higgins S."/>
            <person name="Loffler F."/>
        </authorList>
    </citation>
    <scope>NUCLEOTIDE SEQUENCE</scope>
</reference>